<gene>
    <name evidence="1" type="ORF">BDN72DRAFT_794093</name>
</gene>
<accession>A0ACD3B029</accession>
<proteinExistence type="predicted"/>
<evidence type="ECO:0000313" key="2">
    <source>
        <dbReference type="Proteomes" id="UP000308600"/>
    </source>
</evidence>
<dbReference type="Proteomes" id="UP000308600">
    <property type="component" value="Unassembled WGS sequence"/>
</dbReference>
<keyword evidence="2" id="KW-1185">Reference proteome</keyword>
<evidence type="ECO:0000313" key="1">
    <source>
        <dbReference type="EMBL" id="TFK71370.1"/>
    </source>
</evidence>
<organism evidence="1 2">
    <name type="scientific">Pluteus cervinus</name>
    <dbReference type="NCBI Taxonomy" id="181527"/>
    <lineage>
        <taxon>Eukaryota</taxon>
        <taxon>Fungi</taxon>
        <taxon>Dikarya</taxon>
        <taxon>Basidiomycota</taxon>
        <taxon>Agaricomycotina</taxon>
        <taxon>Agaricomycetes</taxon>
        <taxon>Agaricomycetidae</taxon>
        <taxon>Agaricales</taxon>
        <taxon>Pluteineae</taxon>
        <taxon>Pluteaceae</taxon>
        <taxon>Pluteus</taxon>
    </lineage>
</organism>
<sequence>MSGNLRYPQSVLDKCPPEICRQIFLFACSDDGSSGRSLSLVSKRVHDISRVVKLHSLAIVGFPQFFGCATMLANIRPEDRRVHHLFVSNVPQYDRPDPTMGSPGNTSRSALHEHTANAYRAFKQILSLVAPTLQTFTFVFHIPRPSIILPVSLPHLQHLTLYGPLSTRVDPATKNQQFPALQTLELVHFETYPPDFIEDIGNCAPALKELILKPAWASPTLHNDIMASLHRPPGATNPIIGGSTLAQGNLPPTLDYVYIMAGQKPLFAHGHLARETHRSMLKRVCLMARTDTRVKALQPVKLIDLSSTKADWLKSDSQ</sequence>
<name>A0ACD3B029_9AGAR</name>
<protein>
    <submittedName>
        <fullName evidence="1">Uncharacterized protein</fullName>
    </submittedName>
</protein>
<reference evidence="1 2" key="1">
    <citation type="journal article" date="2019" name="Nat. Ecol. Evol.">
        <title>Megaphylogeny resolves global patterns of mushroom evolution.</title>
        <authorList>
            <person name="Varga T."/>
            <person name="Krizsan K."/>
            <person name="Foldi C."/>
            <person name="Dima B."/>
            <person name="Sanchez-Garcia M."/>
            <person name="Sanchez-Ramirez S."/>
            <person name="Szollosi G.J."/>
            <person name="Szarkandi J.G."/>
            <person name="Papp V."/>
            <person name="Albert L."/>
            <person name="Andreopoulos W."/>
            <person name="Angelini C."/>
            <person name="Antonin V."/>
            <person name="Barry K.W."/>
            <person name="Bougher N.L."/>
            <person name="Buchanan P."/>
            <person name="Buyck B."/>
            <person name="Bense V."/>
            <person name="Catcheside P."/>
            <person name="Chovatia M."/>
            <person name="Cooper J."/>
            <person name="Damon W."/>
            <person name="Desjardin D."/>
            <person name="Finy P."/>
            <person name="Geml J."/>
            <person name="Haridas S."/>
            <person name="Hughes K."/>
            <person name="Justo A."/>
            <person name="Karasinski D."/>
            <person name="Kautmanova I."/>
            <person name="Kiss B."/>
            <person name="Kocsube S."/>
            <person name="Kotiranta H."/>
            <person name="LaButti K.M."/>
            <person name="Lechner B.E."/>
            <person name="Liimatainen K."/>
            <person name="Lipzen A."/>
            <person name="Lukacs Z."/>
            <person name="Mihaltcheva S."/>
            <person name="Morgado L.N."/>
            <person name="Niskanen T."/>
            <person name="Noordeloos M.E."/>
            <person name="Ohm R.A."/>
            <person name="Ortiz-Santana B."/>
            <person name="Ovrebo C."/>
            <person name="Racz N."/>
            <person name="Riley R."/>
            <person name="Savchenko A."/>
            <person name="Shiryaev A."/>
            <person name="Soop K."/>
            <person name="Spirin V."/>
            <person name="Szebenyi C."/>
            <person name="Tomsovsky M."/>
            <person name="Tulloss R.E."/>
            <person name="Uehling J."/>
            <person name="Grigoriev I.V."/>
            <person name="Vagvolgyi C."/>
            <person name="Papp T."/>
            <person name="Martin F.M."/>
            <person name="Miettinen O."/>
            <person name="Hibbett D.S."/>
            <person name="Nagy L.G."/>
        </authorList>
    </citation>
    <scope>NUCLEOTIDE SEQUENCE [LARGE SCALE GENOMIC DNA]</scope>
    <source>
        <strain evidence="1 2">NL-1719</strain>
    </source>
</reference>
<dbReference type="EMBL" id="ML208299">
    <property type="protein sequence ID" value="TFK71370.1"/>
    <property type="molecule type" value="Genomic_DNA"/>
</dbReference>